<proteinExistence type="predicted"/>
<dbReference type="EMBL" id="BDGG01000006">
    <property type="protein sequence ID" value="GAV00706.1"/>
    <property type="molecule type" value="Genomic_DNA"/>
</dbReference>
<sequence>MTADIKKEDGDAEMLDGTPKNTPARTTNGSLNPVVPSGNTTLVSETQPEKLPPSSGSAKKNAQPQLLKPKNPVSDFESVDSSFASVVMEAEGAASMSSFVTNTNGVSSTVIGSKDVKAVHDGGEKMNGVGASLSESSVLGTFRLVIPQAVFEKIKDRISASREREKLSVAKQILRKEEERKRLVRDRDAEDLDLKIADLKEKIKQERARRHLIFAQMKEKMSLEMRYKKEQADLGREREMQANHVQHSYQNSTMLISQTNPNMQRPRLMNYPMVNVPVPVNLQLIHPDSSHINNSHPSSSSKRHRSPSPAHMSGSSSMMERSGSSRSSHHEPSHSRSHLQPPSNKQSRSNTQGSTPDLHQSSSQSSRGNPSGMRSPNKSQTPVQQNVQSQQQSNVPQQGQMTMAPFAMAAPYPAAMGNQVVMVVPNMAGGGGQPQLMSINPALLGKAPEHMQALTPQQQQALMAQQLHAMGGLTTLNPEYFHRALQQHLSEQQQRMNANAGALQDVYRQYAAAGMMAQPMLVRTGVPQMAQMSQQSNAPSSSQPSSHSHQSSNAQSSHNSGSSHPNDGSQRVGSIMTGIPVFGPAIGHPGQSYGLPPSGSTMSNSHPSNMYPRSGSSS</sequence>
<accession>A0A1D1VIS2</accession>
<evidence type="ECO:0000256" key="1">
    <source>
        <dbReference type="SAM" id="Coils"/>
    </source>
</evidence>
<evidence type="ECO:0000313" key="4">
    <source>
        <dbReference type="Proteomes" id="UP000186922"/>
    </source>
</evidence>
<feature type="region of interest" description="Disordered" evidence="2">
    <location>
        <begin position="286"/>
        <end position="398"/>
    </location>
</feature>
<protein>
    <submittedName>
        <fullName evidence="3">Uncharacterized protein</fullName>
    </submittedName>
</protein>
<feature type="coiled-coil region" evidence="1">
    <location>
        <begin position="160"/>
        <end position="209"/>
    </location>
</feature>
<feature type="region of interest" description="Disordered" evidence="2">
    <location>
        <begin position="528"/>
        <end position="618"/>
    </location>
</feature>
<feature type="compositionally biased region" description="Polar residues" evidence="2">
    <location>
        <begin position="19"/>
        <end position="46"/>
    </location>
</feature>
<gene>
    <name evidence="3" type="primary">RvY_11516-1</name>
    <name evidence="3" type="synonym">RvY_11516.1</name>
    <name evidence="3" type="ORF">RvY_11516</name>
</gene>
<evidence type="ECO:0000313" key="3">
    <source>
        <dbReference type="EMBL" id="GAV00706.1"/>
    </source>
</evidence>
<feature type="compositionally biased region" description="Low complexity" evidence="2">
    <location>
        <begin position="286"/>
        <end position="300"/>
    </location>
</feature>
<dbReference type="Proteomes" id="UP000186922">
    <property type="component" value="Unassembled WGS sequence"/>
</dbReference>
<feature type="compositionally biased region" description="Low complexity" evidence="2">
    <location>
        <begin position="307"/>
        <end position="326"/>
    </location>
</feature>
<feature type="region of interest" description="Disordered" evidence="2">
    <location>
        <begin position="1"/>
        <end position="75"/>
    </location>
</feature>
<feature type="compositionally biased region" description="Polar residues" evidence="2">
    <location>
        <begin position="340"/>
        <end position="359"/>
    </location>
</feature>
<comment type="caution">
    <text evidence="3">The sequence shown here is derived from an EMBL/GenBank/DDBJ whole genome shotgun (WGS) entry which is preliminary data.</text>
</comment>
<dbReference type="AlphaFoldDB" id="A0A1D1VIS2"/>
<feature type="compositionally biased region" description="Polar residues" evidence="2">
    <location>
        <begin position="367"/>
        <end position="378"/>
    </location>
</feature>
<feature type="compositionally biased region" description="Low complexity" evidence="2">
    <location>
        <begin position="528"/>
        <end position="566"/>
    </location>
</feature>
<feature type="compositionally biased region" description="Polar residues" evidence="2">
    <location>
        <begin position="598"/>
        <end position="608"/>
    </location>
</feature>
<feature type="compositionally biased region" description="Low complexity" evidence="2">
    <location>
        <begin position="379"/>
        <end position="398"/>
    </location>
</feature>
<evidence type="ECO:0000256" key="2">
    <source>
        <dbReference type="SAM" id="MobiDB-lite"/>
    </source>
</evidence>
<dbReference type="OrthoDB" id="10665580at2759"/>
<feature type="compositionally biased region" description="Polar residues" evidence="2">
    <location>
        <begin position="54"/>
        <end position="64"/>
    </location>
</feature>
<organism evidence="3 4">
    <name type="scientific">Ramazzottius varieornatus</name>
    <name type="common">Water bear</name>
    <name type="synonym">Tardigrade</name>
    <dbReference type="NCBI Taxonomy" id="947166"/>
    <lineage>
        <taxon>Eukaryota</taxon>
        <taxon>Metazoa</taxon>
        <taxon>Ecdysozoa</taxon>
        <taxon>Tardigrada</taxon>
        <taxon>Eutardigrada</taxon>
        <taxon>Parachela</taxon>
        <taxon>Hypsibioidea</taxon>
        <taxon>Ramazzottiidae</taxon>
        <taxon>Ramazzottius</taxon>
    </lineage>
</organism>
<keyword evidence="1" id="KW-0175">Coiled coil</keyword>
<reference evidence="3 4" key="1">
    <citation type="journal article" date="2016" name="Nat. Commun.">
        <title>Extremotolerant tardigrade genome and improved radiotolerance of human cultured cells by tardigrade-unique protein.</title>
        <authorList>
            <person name="Hashimoto T."/>
            <person name="Horikawa D.D."/>
            <person name="Saito Y."/>
            <person name="Kuwahara H."/>
            <person name="Kozuka-Hata H."/>
            <person name="Shin-I T."/>
            <person name="Minakuchi Y."/>
            <person name="Ohishi K."/>
            <person name="Motoyama A."/>
            <person name="Aizu T."/>
            <person name="Enomoto A."/>
            <person name="Kondo K."/>
            <person name="Tanaka S."/>
            <person name="Hara Y."/>
            <person name="Koshikawa S."/>
            <person name="Sagara H."/>
            <person name="Miura T."/>
            <person name="Yokobori S."/>
            <person name="Miyagawa K."/>
            <person name="Suzuki Y."/>
            <person name="Kubo T."/>
            <person name="Oyama M."/>
            <person name="Kohara Y."/>
            <person name="Fujiyama A."/>
            <person name="Arakawa K."/>
            <person name="Katayama T."/>
            <person name="Toyoda A."/>
            <person name="Kunieda T."/>
        </authorList>
    </citation>
    <scope>NUCLEOTIDE SEQUENCE [LARGE SCALE GENOMIC DNA]</scope>
    <source>
        <strain evidence="3 4">YOKOZUNA-1</strain>
    </source>
</reference>
<keyword evidence="4" id="KW-1185">Reference proteome</keyword>
<name>A0A1D1VIS2_RAMVA</name>